<evidence type="ECO:0000313" key="1">
    <source>
        <dbReference type="EMBL" id="GAA4266896.1"/>
    </source>
</evidence>
<dbReference type="GO" id="GO:0016301">
    <property type="term" value="F:kinase activity"/>
    <property type="evidence" value="ECO:0007669"/>
    <property type="project" value="UniProtKB-KW"/>
</dbReference>
<dbReference type="RefSeq" id="WP_344796679.1">
    <property type="nucleotide sequence ID" value="NZ_BAABAU010000003.1"/>
</dbReference>
<keyword evidence="1" id="KW-0808">Transferase</keyword>
<accession>A0ABP8E3V8</accession>
<dbReference type="PANTHER" id="PTHR37816">
    <property type="entry name" value="YALI0E33011P"/>
    <property type="match status" value="1"/>
</dbReference>
<dbReference type="PANTHER" id="PTHR37816:SF1">
    <property type="entry name" value="TOXIN"/>
    <property type="match status" value="1"/>
</dbReference>
<gene>
    <name evidence="1" type="ORF">GCM10022256_25080</name>
</gene>
<dbReference type="SUPFAM" id="SSF52540">
    <property type="entry name" value="P-loop containing nucleoside triphosphate hydrolases"/>
    <property type="match status" value="1"/>
</dbReference>
<sequence length="189" mass="21404">MLGPRDPLVPTPRRVLVAGASGTGKTTLGRRVDEVLGLPHTEIDALFHGPEWSILPGFVEEVDAFTAAPAWVTEWQYASQLGDLLPSRADTVVWLDLRAATHMTRLVRRTLSRRFRRTELWNGNVEPPLRTILTDPEHIIRWGWKSRRTIAARVLDAEREHPALRIVRLRSQRDIEAWVATLAEAATAR</sequence>
<dbReference type="InterPro" id="IPR027417">
    <property type="entry name" value="P-loop_NTPase"/>
</dbReference>
<evidence type="ECO:0000313" key="2">
    <source>
        <dbReference type="Proteomes" id="UP001501594"/>
    </source>
</evidence>
<dbReference type="InterPro" id="IPR052922">
    <property type="entry name" value="Cytidylate_Kinase-2"/>
</dbReference>
<comment type="caution">
    <text evidence="1">The sequence shown here is derived from an EMBL/GenBank/DDBJ whole genome shotgun (WGS) entry which is preliminary data.</text>
</comment>
<proteinExistence type="predicted"/>
<dbReference type="Gene3D" id="3.40.50.300">
    <property type="entry name" value="P-loop containing nucleotide triphosphate hydrolases"/>
    <property type="match status" value="1"/>
</dbReference>
<dbReference type="EMBL" id="BAABAU010000003">
    <property type="protein sequence ID" value="GAA4266896.1"/>
    <property type="molecule type" value="Genomic_DNA"/>
</dbReference>
<keyword evidence="1" id="KW-0418">Kinase</keyword>
<dbReference type="Proteomes" id="UP001501594">
    <property type="component" value="Unassembled WGS sequence"/>
</dbReference>
<name>A0ABP8E3V8_9MICO</name>
<reference evidence="2" key="1">
    <citation type="journal article" date="2019" name="Int. J. Syst. Evol. Microbiol.">
        <title>The Global Catalogue of Microorganisms (GCM) 10K type strain sequencing project: providing services to taxonomists for standard genome sequencing and annotation.</title>
        <authorList>
            <consortium name="The Broad Institute Genomics Platform"/>
            <consortium name="The Broad Institute Genome Sequencing Center for Infectious Disease"/>
            <person name="Wu L."/>
            <person name="Ma J."/>
        </authorList>
    </citation>
    <scope>NUCLEOTIDE SEQUENCE [LARGE SCALE GENOMIC DNA]</scope>
    <source>
        <strain evidence="2">JCM 17442</strain>
    </source>
</reference>
<keyword evidence="2" id="KW-1185">Reference proteome</keyword>
<organism evidence="1 2">
    <name type="scientific">Frondihabitans peucedani</name>
    <dbReference type="NCBI Taxonomy" id="598626"/>
    <lineage>
        <taxon>Bacteria</taxon>
        <taxon>Bacillati</taxon>
        <taxon>Actinomycetota</taxon>
        <taxon>Actinomycetes</taxon>
        <taxon>Micrococcales</taxon>
        <taxon>Microbacteriaceae</taxon>
        <taxon>Frondihabitans</taxon>
    </lineage>
</organism>
<protein>
    <submittedName>
        <fullName evidence="1">Adenylate kinase</fullName>
    </submittedName>
</protein>